<dbReference type="Pfam" id="PF14017">
    <property type="entry name" value="DUF4233"/>
    <property type="match status" value="1"/>
</dbReference>
<dbReference type="RefSeq" id="WP_187247686.1">
    <property type="nucleotide sequence ID" value="NZ_BAAAOK010000012.1"/>
</dbReference>
<proteinExistence type="predicted"/>
<dbReference type="EMBL" id="JABVEC010000045">
    <property type="protein sequence ID" value="MBC6470643.1"/>
    <property type="molecule type" value="Genomic_DNA"/>
</dbReference>
<sequence>MRRLLAAVLVCEAIVIGLAIPVAISVAHADAASAGMVGGALALACVLLAGLLRFPWAVIAGGVLQVVMIATGFVVPTMFILGVVFGALWVTTIWLGRKVEGTEAR</sequence>
<name>A0ABR7M178_9ACTN</name>
<feature type="transmembrane region" description="Helical" evidence="1">
    <location>
        <begin position="66"/>
        <end position="90"/>
    </location>
</feature>
<evidence type="ECO:0000313" key="3">
    <source>
        <dbReference type="Proteomes" id="UP000805614"/>
    </source>
</evidence>
<protein>
    <submittedName>
        <fullName evidence="2">DUF4233 domain-containing protein</fullName>
    </submittedName>
</protein>
<reference evidence="2 3" key="1">
    <citation type="submission" date="2020-06" db="EMBL/GenBank/DDBJ databases">
        <title>Actinomadura xiongansis sp. nov., isolated from soil of Baiyangdian.</title>
        <authorList>
            <person name="Zhang X."/>
        </authorList>
    </citation>
    <scope>NUCLEOTIDE SEQUENCE [LARGE SCALE GENOMIC DNA]</scope>
    <source>
        <strain evidence="2 3">HBUM206468</strain>
    </source>
</reference>
<evidence type="ECO:0000256" key="1">
    <source>
        <dbReference type="SAM" id="Phobius"/>
    </source>
</evidence>
<gene>
    <name evidence="2" type="ORF">HKK74_34895</name>
</gene>
<feature type="transmembrane region" description="Helical" evidence="1">
    <location>
        <begin position="39"/>
        <end position="59"/>
    </location>
</feature>
<evidence type="ECO:0000313" key="2">
    <source>
        <dbReference type="EMBL" id="MBC6470643.1"/>
    </source>
</evidence>
<dbReference type="InterPro" id="IPR025327">
    <property type="entry name" value="DUF4233"/>
</dbReference>
<keyword evidence="1" id="KW-1133">Transmembrane helix</keyword>
<keyword evidence="1" id="KW-0812">Transmembrane</keyword>
<accession>A0ABR7M178</accession>
<keyword evidence="1" id="KW-0472">Membrane</keyword>
<organism evidence="2 3">
    <name type="scientific">Actinomadura alba</name>
    <dbReference type="NCBI Taxonomy" id="406431"/>
    <lineage>
        <taxon>Bacteria</taxon>
        <taxon>Bacillati</taxon>
        <taxon>Actinomycetota</taxon>
        <taxon>Actinomycetes</taxon>
        <taxon>Streptosporangiales</taxon>
        <taxon>Thermomonosporaceae</taxon>
        <taxon>Actinomadura</taxon>
    </lineage>
</organism>
<dbReference type="Proteomes" id="UP000805614">
    <property type="component" value="Unassembled WGS sequence"/>
</dbReference>
<comment type="caution">
    <text evidence="2">The sequence shown here is derived from an EMBL/GenBank/DDBJ whole genome shotgun (WGS) entry which is preliminary data.</text>
</comment>
<keyword evidence="3" id="KW-1185">Reference proteome</keyword>